<feature type="transmembrane region" description="Helical" evidence="1">
    <location>
        <begin position="183"/>
        <end position="208"/>
    </location>
</feature>
<dbReference type="EMBL" id="JAPUFD010000015">
    <property type="protein sequence ID" value="MDI1491558.1"/>
    <property type="molecule type" value="Genomic_DNA"/>
</dbReference>
<protein>
    <recommendedName>
        <fullName evidence="2">DUF7702 domain-containing protein</fullName>
    </recommendedName>
</protein>
<dbReference type="PANTHER" id="PTHR42109">
    <property type="entry name" value="UNPLACED GENOMIC SCAFFOLD UM_SCAF_CONTIG_1.265, WHOLE GENOME SHOTGUN SEQUENCE"/>
    <property type="match status" value="1"/>
</dbReference>
<dbReference type="AlphaFoldDB" id="A0AA43QVB4"/>
<comment type="caution">
    <text evidence="3">The sequence shown here is derived from an EMBL/GenBank/DDBJ whole genome shotgun (WGS) entry which is preliminary data.</text>
</comment>
<keyword evidence="1" id="KW-0812">Transmembrane</keyword>
<dbReference type="Proteomes" id="UP001161017">
    <property type="component" value="Unassembled WGS sequence"/>
</dbReference>
<feature type="transmembrane region" description="Helical" evidence="1">
    <location>
        <begin position="111"/>
        <end position="130"/>
    </location>
</feature>
<feature type="domain" description="DUF7702" evidence="2">
    <location>
        <begin position="3"/>
        <end position="246"/>
    </location>
</feature>
<dbReference type="PANTHER" id="PTHR42109:SF2">
    <property type="entry name" value="INTEGRAL MEMBRANE PROTEIN"/>
    <property type="match status" value="1"/>
</dbReference>
<gene>
    <name evidence="3" type="ORF">OHK93_002767</name>
</gene>
<feature type="transmembrane region" description="Helical" evidence="1">
    <location>
        <begin position="41"/>
        <end position="58"/>
    </location>
</feature>
<reference evidence="3" key="1">
    <citation type="journal article" date="2023" name="Genome Biol. Evol.">
        <title>First Whole Genome Sequence and Flow Cytometry Genome Size Data for the Lichen-Forming Fungus Ramalina farinacea (Ascomycota).</title>
        <authorList>
            <person name="Llewellyn T."/>
            <person name="Mian S."/>
            <person name="Hill R."/>
            <person name="Leitch I.J."/>
            <person name="Gaya E."/>
        </authorList>
    </citation>
    <scope>NUCLEOTIDE SEQUENCE</scope>
    <source>
        <strain evidence="3">LIQ254RAFAR</strain>
    </source>
</reference>
<accession>A0AA43QVB4</accession>
<organism evidence="3 4">
    <name type="scientific">Ramalina farinacea</name>
    <dbReference type="NCBI Taxonomy" id="258253"/>
    <lineage>
        <taxon>Eukaryota</taxon>
        <taxon>Fungi</taxon>
        <taxon>Dikarya</taxon>
        <taxon>Ascomycota</taxon>
        <taxon>Pezizomycotina</taxon>
        <taxon>Lecanoromycetes</taxon>
        <taxon>OSLEUM clade</taxon>
        <taxon>Lecanoromycetidae</taxon>
        <taxon>Lecanorales</taxon>
        <taxon>Lecanorineae</taxon>
        <taxon>Ramalinaceae</taxon>
        <taxon>Ramalina</taxon>
    </lineage>
</organism>
<keyword evidence="4" id="KW-1185">Reference proteome</keyword>
<keyword evidence="1" id="KW-0472">Membrane</keyword>
<name>A0AA43QVB4_9LECA</name>
<evidence type="ECO:0000259" key="2">
    <source>
        <dbReference type="Pfam" id="PF24800"/>
    </source>
</evidence>
<keyword evidence="1" id="KW-1133">Transmembrane helix</keyword>
<feature type="transmembrane region" description="Helical" evidence="1">
    <location>
        <begin position="70"/>
        <end position="91"/>
    </location>
</feature>
<evidence type="ECO:0000256" key="1">
    <source>
        <dbReference type="SAM" id="Phobius"/>
    </source>
</evidence>
<feature type="transmembrane region" description="Helical" evidence="1">
    <location>
        <begin position="12"/>
        <end position="29"/>
    </location>
</feature>
<dbReference type="Pfam" id="PF24800">
    <property type="entry name" value="DUF7702"/>
    <property type="match status" value="1"/>
</dbReference>
<evidence type="ECO:0000313" key="4">
    <source>
        <dbReference type="Proteomes" id="UP001161017"/>
    </source>
</evidence>
<feature type="transmembrane region" description="Helical" evidence="1">
    <location>
        <begin position="150"/>
        <end position="171"/>
    </location>
</feature>
<feature type="transmembrane region" description="Helical" evidence="1">
    <location>
        <begin position="214"/>
        <end position="237"/>
    </location>
</feature>
<dbReference type="InterPro" id="IPR056119">
    <property type="entry name" value="DUF7702"/>
</dbReference>
<evidence type="ECO:0000313" key="3">
    <source>
        <dbReference type="EMBL" id="MDI1491558.1"/>
    </source>
</evidence>
<sequence length="256" mass="27631">MAVDYRNGVSILLLVFYLPALATAVLLTVRHGFTRSSGWRFMIVFSLARILSACFQLATINQPNNTSLYVGYSVLIGIAVSPIELVALALLSRIATSINKFHKTPITTRHIQLAQLLNTVGLILSIVGGVNSGTNYHKDGRYVPQTLTKVGLGLFIASFVAILAFTAILSMSISHAEPGEKRVLLAVAASSPFLLVRLIYAAIFTYGLDYNFSALNGSVTILLCMALLEEIAIVLMYEGVGVTLRKVPKQDVAKGV</sequence>
<proteinExistence type="predicted"/>